<organism evidence="3 4">
    <name type="scientific">Pseudophaeobacter arcticus</name>
    <dbReference type="NCBI Taxonomy" id="385492"/>
    <lineage>
        <taxon>Bacteria</taxon>
        <taxon>Pseudomonadati</taxon>
        <taxon>Pseudomonadota</taxon>
        <taxon>Alphaproteobacteria</taxon>
        <taxon>Rhodobacterales</taxon>
        <taxon>Paracoccaceae</taxon>
        <taxon>Pseudophaeobacter</taxon>
    </lineage>
</organism>
<sequence>MAKQFGGKFSPRGSSATPNSGNTQSGAQSGNQSGTATTQGASRPSVAIRNATPDPVGLRSNLMFVPAGLLVLLSLNDGATGLAMGLIAACFWTAGAYMLREGLRATAAYDMRRVARKPALPRKILAAVLVGLGGALAAWKAEPGIVTAAIYGLAACGLHLAAFGLDPLQDKGTEGIDDFQQNRVARAVEEAEFSLDEMTDAAMRARDRDVEERVEQFQAVARELFRTVEEDPRDLTAARKYLTVYLRGAKDATVKFADIYSRSGDATARADYLSLLSDLEDNFAARTRKMLLEDRSDLTVEIDVLRDRLQREGVHLDRS</sequence>
<feature type="transmembrane region" description="Helical" evidence="2">
    <location>
        <begin position="120"/>
        <end position="139"/>
    </location>
</feature>
<gene>
    <name evidence="3" type="ORF">NBRC116598_09630</name>
</gene>
<feature type="compositionally biased region" description="Polar residues" evidence="1">
    <location>
        <begin position="12"/>
        <end position="42"/>
    </location>
</feature>
<dbReference type="InterPro" id="IPR018770">
    <property type="entry name" value="ChloroindolylP_hydrolase"/>
</dbReference>
<reference evidence="3 4" key="1">
    <citation type="submission" date="2024-04" db="EMBL/GenBank/DDBJ databases">
        <title>Draft genome sequence of Pseudophaeobacter arcticus NBRC 116598.</title>
        <authorList>
            <person name="Miyakawa T."/>
            <person name="Kusuya Y."/>
            <person name="Miura T."/>
        </authorList>
    </citation>
    <scope>NUCLEOTIDE SEQUENCE [LARGE SCALE GENOMIC DNA]</scope>
    <source>
        <strain evidence="3 4">SU-CL00105</strain>
    </source>
</reference>
<feature type="transmembrane region" description="Helical" evidence="2">
    <location>
        <begin position="145"/>
        <end position="165"/>
    </location>
</feature>
<proteinExistence type="predicted"/>
<protein>
    <submittedName>
        <fullName evidence="3">5-bromo-4-chloroindolyl phosphate hydrolysis family protein</fullName>
    </submittedName>
</protein>
<comment type="caution">
    <text evidence="3">The sequence shown here is derived from an EMBL/GenBank/DDBJ whole genome shotgun (WGS) entry which is preliminary data.</text>
</comment>
<feature type="transmembrane region" description="Helical" evidence="2">
    <location>
        <begin position="81"/>
        <end position="99"/>
    </location>
</feature>
<accession>A0ABQ0AI59</accession>
<evidence type="ECO:0000256" key="2">
    <source>
        <dbReference type="SAM" id="Phobius"/>
    </source>
</evidence>
<dbReference type="Proteomes" id="UP001441944">
    <property type="component" value="Unassembled WGS sequence"/>
</dbReference>
<dbReference type="RefSeq" id="WP_353397459.1">
    <property type="nucleotide sequence ID" value="NZ_BAABWU010000002.1"/>
</dbReference>
<evidence type="ECO:0000313" key="3">
    <source>
        <dbReference type="EMBL" id="GAA6195519.1"/>
    </source>
</evidence>
<evidence type="ECO:0000313" key="4">
    <source>
        <dbReference type="Proteomes" id="UP001441944"/>
    </source>
</evidence>
<evidence type="ECO:0000256" key="1">
    <source>
        <dbReference type="SAM" id="MobiDB-lite"/>
    </source>
</evidence>
<name>A0ABQ0AI59_9RHOB</name>
<dbReference type="Pfam" id="PF10112">
    <property type="entry name" value="Halogen_Hydrol"/>
    <property type="match status" value="1"/>
</dbReference>
<keyword evidence="4" id="KW-1185">Reference proteome</keyword>
<feature type="transmembrane region" description="Helical" evidence="2">
    <location>
        <begin position="56"/>
        <end position="75"/>
    </location>
</feature>
<keyword evidence="2" id="KW-1133">Transmembrane helix</keyword>
<feature type="region of interest" description="Disordered" evidence="1">
    <location>
        <begin position="1"/>
        <end position="50"/>
    </location>
</feature>
<keyword evidence="2" id="KW-0812">Transmembrane</keyword>
<keyword evidence="2" id="KW-0472">Membrane</keyword>
<dbReference type="EMBL" id="BAABWU010000002">
    <property type="protein sequence ID" value="GAA6195519.1"/>
    <property type="molecule type" value="Genomic_DNA"/>
</dbReference>